<evidence type="ECO:0008006" key="3">
    <source>
        <dbReference type="Google" id="ProtNLM"/>
    </source>
</evidence>
<gene>
    <name evidence="1" type="ORF">J2125_001238</name>
</gene>
<name>A0ABS4P5Y0_9GAMM</name>
<evidence type="ECO:0000313" key="2">
    <source>
        <dbReference type="Proteomes" id="UP001195624"/>
    </source>
</evidence>
<sequence length="63" mass="7463">MIAWAIQTDGYYVYLSDGTEEDRPLAVITSWDDFYQRWADFCWGTDKNCHAHRLFVISTEQLL</sequence>
<keyword evidence="2" id="KW-1185">Reference proteome</keyword>
<dbReference type="Proteomes" id="UP001195624">
    <property type="component" value="Unassembled WGS sequence"/>
</dbReference>
<comment type="caution">
    <text evidence="1">The sequence shown here is derived from an EMBL/GenBank/DDBJ whole genome shotgun (WGS) entry which is preliminary data.</text>
</comment>
<proteinExistence type="predicted"/>
<reference evidence="2" key="2">
    <citation type="submission" date="2023-07" db="EMBL/GenBank/DDBJ databases">
        <title>Genome mining of underrepresented organisms for secondary metabolites.</title>
        <authorList>
            <person name="D'Agostino P.M."/>
        </authorList>
    </citation>
    <scope>NUCLEOTIDE SEQUENCE [LARGE SCALE GENOMIC DNA]</scope>
    <source>
        <strain evidence="2">WS4403</strain>
    </source>
</reference>
<evidence type="ECO:0000313" key="1">
    <source>
        <dbReference type="EMBL" id="MBP2168046.1"/>
    </source>
</evidence>
<protein>
    <recommendedName>
        <fullName evidence="3">Phage protein</fullName>
    </recommendedName>
</protein>
<organism evidence="1 2">
    <name type="scientific">Winslowiella toletana</name>
    <dbReference type="NCBI Taxonomy" id="92490"/>
    <lineage>
        <taxon>Bacteria</taxon>
        <taxon>Pseudomonadati</taxon>
        <taxon>Pseudomonadota</taxon>
        <taxon>Gammaproteobacteria</taxon>
        <taxon>Enterobacterales</taxon>
        <taxon>Erwiniaceae</taxon>
        <taxon>Winslowiella</taxon>
    </lineage>
</organism>
<reference evidence="1 2" key="1">
    <citation type="submission" date="2021-03" db="EMBL/GenBank/DDBJ databases">
        <authorList>
            <person name="D'Agostino P."/>
            <person name="Huntemann M."/>
            <person name="Clum A."/>
            <person name="Spunde A."/>
            <person name="Palaniappan K."/>
            <person name="Ritter S."/>
            <person name="Mikhailova N."/>
            <person name="Chen I.-M."/>
            <person name="Stamatis D."/>
            <person name="Reddy T."/>
            <person name="O'Malley R."/>
            <person name="Daum C."/>
            <person name="Shapiro N."/>
            <person name="Ivanova N."/>
            <person name="Kyrpides N."/>
            <person name="Woyke T."/>
        </authorList>
    </citation>
    <scope>NUCLEOTIDE SEQUENCE [LARGE SCALE GENOMIC DNA]</scope>
    <source>
        <strain evidence="1 2">WS4403</strain>
    </source>
</reference>
<accession>A0ABS4P5Y0</accession>
<dbReference type="EMBL" id="JAGGMQ010000001">
    <property type="protein sequence ID" value="MBP2168046.1"/>
    <property type="molecule type" value="Genomic_DNA"/>
</dbReference>